<name>A0A0F8ZD15_9ZZZZ</name>
<proteinExistence type="predicted"/>
<evidence type="ECO:0000313" key="1">
    <source>
        <dbReference type="EMBL" id="KKK91658.1"/>
    </source>
</evidence>
<reference evidence="1" key="1">
    <citation type="journal article" date="2015" name="Nature">
        <title>Complex archaea that bridge the gap between prokaryotes and eukaryotes.</title>
        <authorList>
            <person name="Spang A."/>
            <person name="Saw J.H."/>
            <person name="Jorgensen S.L."/>
            <person name="Zaremba-Niedzwiedzka K."/>
            <person name="Martijn J."/>
            <person name="Lind A.E."/>
            <person name="van Eijk R."/>
            <person name="Schleper C."/>
            <person name="Guy L."/>
            <person name="Ettema T.J."/>
        </authorList>
    </citation>
    <scope>NUCLEOTIDE SEQUENCE</scope>
</reference>
<comment type="caution">
    <text evidence="1">The sequence shown here is derived from an EMBL/GenBank/DDBJ whole genome shotgun (WGS) entry which is preliminary data.</text>
</comment>
<dbReference type="EMBL" id="LAZR01048555">
    <property type="protein sequence ID" value="KKK91658.1"/>
    <property type="molecule type" value="Genomic_DNA"/>
</dbReference>
<organism evidence="1">
    <name type="scientific">marine sediment metagenome</name>
    <dbReference type="NCBI Taxonomy" id="412755"/>
    <lineage>
        <taxon>unclassified sequences</taxon>
        <taxon>metagenomes</taxon>
        <taxon>ecological metagenomes</taxon>
    </lineage>
</organism>
<protein>
    <submittedName>
        <fullName evidence="1">Uncharacterized protein</fullName>
    </submittedName>
</protein>
<sequence>VVFTTKQAPGGIPNGAVVEKVSSEPGDSHPDGARATVVGSLGPIDDDCLPDPYFYFVEWEDQPGVPVGIGGNRVRVPSKQNVEAQGGNGNG</sequence>
<feature type="non-terminal residue" evidence="1">
    <location>
        <position position="1"/>
    </location>
</feature>
<dbReference type="AlphaFoldDB" id="A0A0F8ZD15"/>
<gene>
    <name evidence="1" type="ORF">LCGC14_2710750</name>
</gene>
<accession>A0A0F8ZD15</accession>